<evidence type="ECO:0000256" key="2">
    <source>
        <dbReference type="ARBA" id="ARBA00023015"/>
    </source>
</evidence>
<dbReference type="InterPro" id="IPR036388">
    <property type="entry name" value="WH-like_DNA-bd_sf"/>
</dbReference>
<dbReference type="InterPro" id="IPR014284">
    <property type="entry name" value="RNA_pol_sigma-70_dom"/>
</dbReference>
<dbReference type="AlphaFoldDB" id="A0A936ZW26"/>
<dbReference type="InterPro" id="IPR013325">
    <property type="entry name" value="RNA_pol_sigma_r2"/>
</dbReference>
<dbReference type="Pfam" id="PF04542">
    <property type="entry name" value="Sigma70_r2"/>
    <property type="match status" value="1"/>
</dbReference>
<sequence length="193" mass="22813">MSNIDDQNIIEGIVAGDEAVFKAFYKKNRKYIRQYILKNSGNEDDVEDVFQDAFVFIYQKLKTGSLELRSPLSTYFYGVSKNIWRNRLRKNRKLVVTEEIPEDTEIIEASIVQEIEDKEREHVYRKHFVHLSDACRQVLQLLFEGKSMKQISEITGYAEGYTRKKKFECKKHLIEMIEQDPIYQELKATSENK</sequence>
<evidence type="ECO:0000313" key="8">
    <source>
        <dbReference type="Proteomes" id="UP000651057"/>
    </source>
</evidence>
<evidence type="ECO:0000256" key="4">
    <source>
        <dbReference type="ARBA" id="ARBA00023125"/>
    </source>
</evidence>
<reference evidence="7" key="1">
    <citation type="submission" date="2021-01" db="EMBL/GenBank/DDBJ databases">
        <authorList>
            <person name="Zhong Y.L."/>
        </authorList>
    </citation>
    <scope>NUCLEOTIDE SEQUENCE</scope>
    <source>
        <strain evidence="7">KCTC 23302</strain>
    </source>
</reference>
<dbReference type="InterPro" id="IPR007627">
    <property type="entry name" value="RNA_pol_sigma70_r2"/>
</dbReference>
<dbReference type="Gene3D" id="1.10.10.10">
    <property type="entry name" value="Winged helix-like DNA-binding domain superfamily/Winged helix DNA-binding domain"/>
    <property type="match status" value="1"/>
</dbReference>
<keyword evidence="2" id="KW-0805">Transcription regulation</keyword>
<dbReference type="Proteomes" id="UP000651057">
    <property type="component" value="Unassembled WGS sequence"/>
</dbReference>
<dbReference type="InterPro" id="IPR013324">
    <property type="entry name" value="RNA_pol_sigma_r3/r4-like"/>
</dbReference>
<dbReference type="EMBL" id="JAERQJ010000008">
    <property type="protein sequence ID" value="MBL0685357.1"/>
    <property type="molecule type" value="Genomic_DNA"/>
</dbReference>
<evidence type="ECO:0000256" key="3">
    <source>
        <dbReference type="ARBA" id="ARBA00023082"/>
    </source>
</evidence>
<comment type="caution">
    <text evidence="7">The sequence shown here is derived from an EMBL/GenBank/DDBJ whole genome shotgun (WGS) entry which is preliminary data.</text>
</comment>
<comment type="similarity">
    <text evidence="1">Belongs to the sigma-70 factor family. ECF subfamily.</text>
</comment>
<dbReference type="GO" id="GO:0006352">
    <property type="term" value="P:DNA-templated transcription initiation"/>
    <property type="evidence" value="ECO:0007669"/>
    <property type="project" value="InterPro"/>
</dbReference>
<keyword evidence="8" id="KW-1185">Reference proteome</keyword>
<name>A0A936ZW26_9FLAO</name>
<dbReference type="SUPFAM" id="SSF88659">
    <property type="entry name" value="Sigma3 and sigma4 domains of RNA polymerase sigma factors"/>
    <property type="match status" value="1"/>
</dbReference>
<evidence type="ECO:0000313" key="7">
    <source>
        <dbReference type="EMBL" id="MBL0685357.1"/>
    </source>
</evidence>
<keyword evidence="4" id="KW-0238">DNA-binding</keyword>
<dbReference type="SUPFAM" id="SSF88946">
    <property type="entry name" value="Sigma2 domain of RNA polymerase sigma factors"/>
    <property type="match status" value="1"/>
</dbReference>
<dbReference type="GO" id="GO:0003677">
    <property type="term" value="F:DNA binding"/>
    <property type="evidence" value="ECO:0007669"/>
    <property type="project" value="UniProtKB-KW"/>
</dbReference>
<evidence type="ECO:0000256" key="1">
    <source>
        <dbReference type="ARBA" id="ARBA00010641"/>
    </source>
</evidence>
<feature type="domain" description="RNA polymerase sigma-70 region 2" evidence="6">
    <location>
        <begin position="24"/>
        <end position="93"/>
    </location>
</feature>
<evidence type="ECO:0000259" key="6">
    <source>
        <dbReference type="Pfam" id="PF04542"/>
    </source>
</evidence>
<accession>A0A936ZW26</accession>
<protein>
    <submittedName>
        <fullName evidence="7">RNA polymerase sigma factor</fullName>
    </submittedName>
</protein>
<keyword evidence="5" id="KW-0804">Transcription</keyword>
<organism evidence="7 8">
    <name type="scientific">Aquimarina mytili</name>
    <dbReference type="NCBI Taxonomy" id="874423"/>
    <lineage>
        <taxon>Bacteria</taxon>
        <taxon>Pseudomonadati</taxon>
        <taxon>Bacteroidota</taxon>
        <taxon>Flavobacteriia</taxon>
        <taxon>Flavobacteriales</taxon>
        <taxon>Flavobacteriaceae</taxon>
        <taxon>Aquimarina</taxon>
    </lineage>
</organism>
<dbReference type="NCBIfam" id="TIGR02937">
    <property type="entry name" value="sigma70-ECF"/>
    <property type="match status" value="1"/>
</dbReference>
<proteinExistence type="inferred from homology"/>
<gene>
    <name evidence="7" type="ORF">JJQ60_17620</name>
</gene>
<dbReference type="RefSeq" id="WP_201923389.1">
    <property type="nucleotide sequence ID" value="NZ_BAABAX010000002.1"/>
</dbReference>
<dbReference type="Gene3D" id="1.10.1740.10">
    <property type="match status" value="1"/>
</dbReference>
<dbReference type="GO" id="GO:0016987">
    <property type="term" value="F:sigma factor activity"/>
    <property type="evidence" value="ECO:0007669"/>
    <property type="project" value="UniProtKB-KW"/>
</dbReference>
<dbReference type="PANTHER" id="PTHR43133:SF8">
    <property type="entry name" value="RNA POLYMERASE SIGMA FACTOR HI_1459-RELATED"/>
    <property type="match status" value="1"/>
</dbReference>
<keyword evidence="3" id="KW-0731">Sigma factor</keyword>
<evidence type="ECO:0000256" key="5">
    <source>
        <dbReference type="ARBA" id="ARBA00023163"/>
    </source>
</evidence>
<dbReference type="PANTHER" id="PTHR43133">
    <property type="entry name" value="RNA POLYMERASE ECF-TYPE SIGMA FACTO"/>
    <property type="match status" value="1"/>
</dbReference>
<dbReference type="InterPro" id="IPR039425">
    <property type="entry name" value="RNA_pol_sigma-70-like"/>
</dbReference>